<dbReference type="Gene3D" id="3.50.50.60">
    <property type="entry name" value="FAD/NAD(P)-binding domain"/>
    <property type="match status" value="1"/>
</dbReference>
<accession>A0A845B8K4</accession>
<comment type="cofactor">
    <cofactor evidence="1">
        <name>FAD</name>
        <dbReference type="ChEBI" id="CHEBI:57692"/>
    </cofactor>
</comment>
<dbReference type="InterPro" id="IPR000172">
    <property type="entry name" value="GMC_OxRdtase_N"/>
</dbReference>
<evidence type="ECO:0000259" key="7">
    <source>
        <dbReference type="PROSITE" id="PS00624"/>
    </source>
</evidence>
<dbReference type="InterPro" id="IPR007867">
    <property type="entry name" value="GMC_OxRtase_C"/>
</dbReference>
<evidence type="ECO:0000256" key="3">
    <source>
        <dbReference type="ARBA" id="ARBA00022630"/>
    </source>
</evidence>
<dbReference type="Gene3D" id="3.30.560.10">
    <property type="entry name" value="Glucose Oxidase, domain 3"/>
    <property type="match status" value="1"/>
</dbReference>
<evidence type="ECO:0000313" key="8">
    <source>
        <dbReference type="EMBL" id="MXP63045.1"/>
    </source>
</evidence>
<dbReference type="PROSITE" id="PS00624">
    <property type="entry name" value="GMC_OXRED_2"/>
    <property type="match status" value="1"/>
</dbReference>
<dbReference type="InterPro" id="IPR036188">
    <property type="entry name" value="FAD/NAD-bd_sf"/>
</dbReference>
<feature type="domain" description="Glucose-methanol-choline oxidoreductase N-terminal" evidence="7">
    <location>
        <begin position="253"/>
        <end position="267"/>
    </location>
</feature>
<dbReference type="PIRSF" id="PIRSF000137">
    <property type="entry name" value="Alcohol_oxidase"/>
    <property type="match status" value="1"/>
</dbReference>
<dbReference type="InterPro" id="IPR012132">
    <property type="entry name" value="GMC_OxRdtase"/>
</dbReference>
<name>A0A845B8K4_9PROT</name>
<dbReference type="PANTHER" id="PTHR11552:SF147">
    <property type="entry name" value="CHOLINE DEHYDROGENASE, MITOCHONDRIAL"/>
    <property type="match status" value="1"/>
</dbReference>
<dbReference type="GO" id="GO:0008812">
    <property type="term" value="F:choline dehydrogenase activity"/>
    <property type="evidence" value="ECO:0007669"/>
    <property type="project" value="UniProtKB-EC"/>
</dbReference>
<dbReference type="PANTHER" id="PTHR11552">
    <property type="entry name" value="GLUCOSE-METHANOL-CHOLINE GMC OXIDOREDUCTASE"/>
    <property type="match status" value="1"/>
</dbReference>
<evidence type="ECO:0000313" key="9">
    <source>
        <dbReference type="Proteomes" id="UP000460715"/>
    </source>
</evidence>
<gene>
    <name evidence="8" type="ORF">E0493_06720</name>
</gene>
<sequence length="529" mass="58217">MESFDYVIVGGGTAGCVLANRLSEDPRNRVLLMEAGGKDSGFWIPIPAGFSKLLVNERFNWRFETDPEPGTLDRRIVVPRGKGLGGSTLINGMIFVRGQAMDFDNWAQLGNRGWSYADVLPYFRKLERFEDGGNEWRGGEGPMNIVRVAERNPLAEAFIEAGEQAGFPRNPDYNGAEQEGFGYYQVNQKNGRRWSAAEAYLRPVLSRPNLAVWTEVHATRLVLEGSRVTGVVYRQGEAEKQVTARGEVILAAGAVQSPHLMELSGIGNPEVLGAAGVPVAHALPGVGRNYRDHYCTRMNWRVTQPITLNELARGWRLAKAVAQYFLTRKGILTLGTGLAHGFVRTRPELATPDVQYFFMHASYANAADRVLDKLPGMTVGVTQLRPESRGTIHLRSPDPRQPPAIRPNFLASPLDQETMVRGMQVARRIMAQPAISPLVERELSPGAEVQTDAQWLDFARRNGQTIYHPVGTCSMGQGPDAVVDDRLRVHGLQGLRVVDASVMPTEVSGNTQAAVLMIAEKGADLIRAR</sequence>
<organism evidence="8 9">
    <name type="scientific">Teichococcus coralli</name>
    <dbReference type="NCBI Taxonomy" id="2545983"/>
    <lineage>
        <taxon>Bacteria</taxon>
        <taxon>Pseudomonadati</taxon>
        <taxon>Pseudomonadota</taxon>
        <taxon>Alphaproteobacteria</taxon>
        <taxon>Acetobacterales</taxon>
        <taxon>Roseomonadaceae</taxon>
        <taxon>Roseomonas</taxon>
    </lineage>
</organism>
<evidence type="ECO:0000256" key="1">
    <source>
        <dbReference type="ARBA" id="ARBA00001974"/>
    </source>
</evidence>
<dbReference type="Proteomes" id="UP000460715">
    <property type="component" value="Unassembled WGS sequence"/>
</dbReference>
<dbReference type="EMBL" id="SNVJ01000004">
    <property type="protein sequence ID" value="MXP63045.1"/>
    <property type="molecule type" value="Genomic_DNA"/>
</dbReference>
<keyword evidence="3 5" id="KW-0285">Flavoprotein</keyword>
<dbReference type="RefSeq" id="WP_160936158.1">
    <property type="nucleotide sequence ID" value="NZ_SNVJ01000004.1"/>
</dbReference>
<dbReference type="PROSITE" id="PS00623">
    <property type="entry name" value="GMC_OXRED_1"/>
    <property type="match status" value="1"/>
</dbReference>
<dbReference type="GO" id="GO:0050660">
    <property type="term" value="F:flavin adenine dinucleotide binding"/>
    <property type="evidence" value="ECO:0007669"/>
    <property type="project" value="InterPro"/>
</dbReference>
<dbReference type="OrthoDB" id="9785276at2"/>
<evidence type="ECO:0000256" key="4">
    <source>
        <dbReference type="ARBA" id="ARBA00022827"/>
    </source>
</evidence>
<evidence type="ECO:0000256" key="5">
    <source>
        <dbReference type="RuleBase" id="RU003968"/>
    </source>
</evidence>
<feature type="domain" description="Glucose-methanol-choline oxidoreductase N-terminal" evidence="6">
    <location>
        <begin position="81"/>
        <end position="104"/>
    </location>
</feature>
<dbReference type="SUPFAM" id="SSF54373">
    <property type="entry name" value="FAD-linked reductases, C-terminal domain"/>
    <property type="match status" value="1"/>
</dbReference>
<keyword evidence="4 5" id="KW-0274">FAD</keyword>
<dbReference type="Pfam" id="PF00732">
    <property type="entry name" value="GMC_oxred_N"/>
    <property type="match status" value="1"/>
</dbReference>
<reference evidence="8 9" key="1">
    <citation type="submission" date="2019-03" db="EMBL/GenBank/DDBJ databases">
        <title>Roseomonas sp. a novel Roseomonas species isolated from Sea whip Gorgonian.</title>
        <authorList>
            <person name="Li F."/>
            <person name="Pan X."/>
            <person name="Huang S."/>
            <person name="Li Z."/>
            <person name="Meng B."/>
        </authorList>
    </citation>
    <scope>NUCLEOTIDE SEQUENCE [LARGE SCALE GENOMIC DNA]</scope>
    <source>
        <strain evidence="8 9">M0104</strain>
    </source>
</reference>
<keyword evidence="8" id="KW-0560">Oxidoreductase</keyword>
<dbReference type="NCBIfam" id="NF002550">
    <property type="entry name" value="PRK02106.1"/>
    <property type="match status" value="1"/>
</dbReference>
<keyword evidence="9" id="KW-1185">Reference proteome</keyword>
<dbReference type="EC" id="1.1.99.1" evidence="8"/>
<evidence type="ECO:0000259" key="6">
    <source>
        <dbReference type="PROSITE" id="PS00623"/>
    </source>
</evidence>
<evidence type="ECO:0000256" key="2">
    <source>
        <dbReference type="ARBA" id="ARBA00010790"/>
    </source>
</evidence>
<dbReference type="AlphaFoldDB" id="A0A845B8K4"/>
<proteinExistence type="inferred from homology"/>
<protein>
    <submittedName>
        <fullName evidence="8">Choline dehydrogenase</fullName>
        <ecNumber evidence="8">1.1.99.1</ecNumber>
    </submittedName>
</protein>
<comment type="caution">
    <text evidence="8">The sequence shown here is derived from an EMBL/GenBank/DDBJ whole genome shotgun (WGS) entry which is preliminary data.</text>
</comment>
<dbReference type="SUPFAM" id="SSF51905">
    <property type="entry name" value="FAD/NAD(P)-binding domain"/>
    <property type="match status" value="1"/>
</dbReference>
<dbReference type="Pfam" id="PF05199">
    <property type="entry name" value="GMC_oxred_C"/>
    <property type="match status" value="1"/>
</dbReference>
<comment type="similarity">
    <text evidence="2 5">Belongs to the GMC oxidoreductase family.</text>
</comment>